<dbReference type="Proteomes" id="UP001163603">
    <property type="component" value="Chromosome 13"/>
</dbReference>
<comment type="caution">
    <text evidence="1">The sequence shown here is derived from an EMBL/GenBank/DDBJ whole genome shotgun (WGS) entry which is preliminary data.</text>
</comment>
<protein>
    <submittedName>
        <fullName evidence="1">Uncharacterized protein</fullName>
    </submittedName>
</protein>
<dbReference type="EMBL" id="CM047748">
    <property type="protein sequence ID" value="KAJ0014722.1"/>
    <property type="molecule type" value="Genomic_DNA"/>
</dbReference>
<evidence type="ECO:0000313" key="1">
    <source>
        <dbReference type="EMBL" id="KAJ0014722.1"/>
    </source>
</evidence>
<evidence type="ECO:0000313" key="2">
    <source>
        <dbReference type="Proteomes" id="UP001163603"/>
    </source>
</evidence>
<keyword evidence="2" id="KW-1185">Reference proteome</keyword>
<name>A0ACC0XC48_9ROSI</name>
<sequence length="553" mass="60211">MEKVSVPHAFYPYHYAPRASDFYDIDKFEFHFSIGKPFKPFDQLMGVLPAASAHALPLFYRKLMTDALSPILDFYPADFQVDINGKRFAWQGICKLPFIEESRLLAEIAKVEHTLTDEERRRNSFGRDVLFVHISHPLGEGINSFCKKVNGDTKLLEGEVIGKIDPKFSDGMNGFICLSDKSVWPVEIHSPIEGMKMIAKNGVLSVFYHNPPFHSHIPRPLPGVILFEEGLRNMRGGSEKRKLIGGAFVANKIGAPREQNKRGCGPSEQNKGDGNKAGATGLQGTITEVNANVFEGTKAEVNADGLQGKRTEVNANGVQGIKAEVNVDGLQGLRTEVTASGVQDVKTEGVEKFESIAPSEQNKGDGNQAGSTGLQGTITEGCTNVFQGTKDGLQGKKTEANEDGLQGIRTEVNASGVQDVKTEGIKPEVNADRLLGIRAEVNANGLQDVKSEVVSRKRKRKSKKMKPVNRTKGNGNQGGGADGLQGTITEGNCKWVSGELNLKVNANGLQGVEIEVEGIKTEAKSSKRKPRAKKRKQNKIDSALTNIFDKLES</sequence>
<organism evidence="1 2">
    <name type="scientific">Pistacia integerrima</name>
    <dbReference type="NCBI Taxonomy" id="434235"/>
    <lineage>
        <taxon>Eukaryota</taxon>
        <taxon>Viridiplantae</taxon>
        <taxon>Streptophyta</taxon>
        <taxon>Embryophyta</taxon>
        <taxon>Tracheophyta</taxon>
        <taxon>Spermatophyta</taxon>
        <taxon>Magnoliopsida</taxon>
        <taxon>eudicotyledons</taxon>
        <taxon>Gunneridae</taxon>
        <taxon>Pentapetalae</taxon>
        <taxon>rosids</taxon>
        <taxon>malvids</taxon>
        <taxon>Sapindales</taxon>
        <taxon>Anacardiaceae</taxon>
        <taxon>Pistacia</taxon>
    </lineage>
</organism>
<reference evidence="2" key="1">
    <citation type="journal article" date="2023" name="G3 (Bethesda)">
        <title>Genome assembly and association tests identify interacting loci associated with vigor, precocity, and sex in interspecific pistachio rootstocks.</title>
        <authorList>
            <person name="Palmer W."/>
            <person name="Jacygrad E."/>
            <person name="Sagayaradj S."/>
            <person name="Cavanaugh K."/>
            <person name="Han R."/>
            <person name="Bertier L."/>
            <person name="Beede B."/>
            <person name="Kafkas S."/>
            <person name="Golino D."/>
            <person name="Preece J."/>
            <person name="Michelmore R."/>
        </authorList>
    </citation>
    <scope>NUCLEOTIDE SEQUENCE [LARGE SCALE GENOMIC DNA]</scope>
</reference>
<proteinExistence type="predicted"/>
<accession>A0ACC0XC48</accession>
<gene>
    <name evidence="1" type="ORF">Pint_21439</name>
</gene>